<keyword evidence="6" id="KW-0812">Transmembrane</keyword>
<evidence type="ECO:0000256" key="4">
    <source>
        <dbReference type="ARBA" id="ARBA00022801"/>
    </source>
</evidence>
<comment type="similarity">
    <text evidence="2">Belongs to the glycosyl hydrolase 20 family.</text>
</comment>
<dbReference type="PANTHER" id="PTHR21040:SF8">
    <property type="entry name" value="BCDNA.GH04120"/>
    <property type="match status" value="1"/>
</dbReference>
<dbReference type="InterPro" id="IPR015883">
    <property type="entry name" value="Glyco_hydro_20_cat"/>
</dbReference>
<organism evidence="8 9">
    <name type="scientific">Dinothrombium tinctorium</name>
    <dbReference type="NCBI Taxonomy" id="1965070"/>
    <lineage>
        <taxon>Eukaryota</taxon>
        <taxon>Metazoa</taxon>
        <taxon>Ecdysozoa</taxon>
        <taxon>Arthropoda</taxon>
        <taxon>Chelicerata</taxon>
        <taxon>Arachnida</taxon>
        <taxon>Acari</taxon>
        <taxon>Acariformes</taxon>
        <taxon>Trombidiformes</taxon>
        <taxon>Prostigmata</taxon>
        <taxon>Anystina</taxon>
        <taxon>Parasitengona</taxon>
        <taxon>Trombidioidea</taxon>
        <taxon>Trombidiidae</taxon>
        <taxon>Dinothrombium</taxon>
    </lineage>
</organism>
<dbReference type="PANTHER" id="PTHR21040">
    <property type="entry name" value="BCDNA.GH04120"/>
    <property type="match status" value="1"/>
</dbReference>
<comment type="catalytic activity">
    <reaction evidence="1">
        <text>Hydrolysis of terminal non-reducing N-acetyl-D-hexosamine residues in N-acetyl-beta-D-hexosaminides.</text>
        <dbReference type="EC" id="3.2.1.52"/>
    </reaction>
</comment>
<dbReference type="GO" id="GO:0005975">
    <property type="term" value="P:carbohydrate metabolic process"/>
    <property type="evidence" value="ECO:0007669"/>
    <property type="project" value="InterPro"/>
</dbReference>
<evidence type="ECO:0000256" key="3">
    <source>
        <dbReference type="ARBA" id="ARBA00012663"/>
    </source>
</evidence>
<dbReference type="Pfam" id="PF00728">
    <property type="entry name" value="Glyco_hydro_20"/>
    <property type="match status" value="1"/>
</dbReference>
<keyword evidence="6" id="KW-1133">Transmembrane helix</keyword>
<evidence type="ECO:0000256" key="5">
    <source>
        <dbReference type="SAM" id="MobiDB-lite"/>
    </source>
</evidence>
<dbReference type="CDD" id="cd06565">
    <property type="entry name" value="GH20_GcnA-like"/>
    <property type="match status" value="1"/>
</dbReference>
<accession>A0A443QUZ5</accession>
<gene>
    <name evidence="8" type="ORF">B4U79_08355</name>
</gene>
<reference evidence="8 9" key="1">
    <citation type="journal article" date="2018" name="Gigascience">
        <title>Genomes of trombidid mites reveal novel predicted allergens and laterally-transferred genes associated with secondary metabolism.</title>
        <authorList>
            <person name="Dong X."/>
            <person name="Chaisiri K."/>
            <person name="Xia D."/>
            <person name="Armstrong S.D."/>
            <person name="Fang Y."/>
            <person name="Donnelly M.J."/>
            <person name="Kadowaki T."/>
            <person name="McGarry J.W."/>
            <person name="Darby A.C."/>
            <person name="Makepeace B.L."/>
        </authorList>
    </citation>
    <scope>NUCLEOTIDE SEQUENCE [LARGE SCALE GENOMIC DNA]</scope>
    <source>
        <strain evidence="8">UoL-WK</strain>
    </source>
</reference>
<evidence type="ECO:0000313" key="8">
    <source>
        <dbReference type="EMBL" id="RWS06838.1"/>
    </source>
</evidence>
<evidence type="ECO:0000256" key="2">
    <source>
        <dbReference type="ARBA" id="ARBA00006285"/>
    </source>
</evidence>
<evidence type="ECO:0000259" key="7">
    <source>
        <dbReference type="Pfam" id="PF00728"/>
    </source>
</evidence>
<dbReference type="OrthoDB" id="10023921at2759"/>
<dbReference type="InterPro" id="IPR017853">
    <property type="entry name" value="GH"/>
</dbReference>
<feature type="transmembrane region" description="Helical" evidence="6">
    <location>
        <begin position="27"/>
        <end position="44"/>
    </location>
</feature>
<feature type="compositionally biased region" description="Low complexity" evidence="5">
    <location>
        <begin position="72"/>
        <end position="83"/>
    </location>
</feature>
<evidence type="ECO:0000256" key="6">
    <source>
        <dbReference type="SAM" id="Phobius"/>
    </source>
</evidence>
<dbReference type="InterPro" id="IPR038901">
    <property type="entry name" value="HEXDC-like"/>
</dbReference>
<comment type="caution">
    <text evidence="8">The sequence shown here is derived from an EMBL/GenBank/DDBJ whole genome shotgun (WGS) entry which is preliminary data.</text>
</comment>
<feature type="compositionally biased region" description="Polar residues" evidence="5">
    <location>
        <begin position="49"/>
        <end position="59"/>
    </location>
</feature>
<evidence type="ECO:0000313" key="9">
    <source>
        <dbReference type="Proteomes" id="UP000285301"/>
    </source>
</evidence>
<keyword evidence="9" id="KW-1185">Reference proteome</keyword>
<dbReference type="SUPFAM" id="SSF51445">
    <property type="entry name" value="(Trans)glycosidases"/>
    <property type="match status" value="1"/>
</dbReference>
<keyword evidence="4" id="KW-0378">Hydrolase</keyword>
<dbReference type="AlphaFoldDB" id="A0A443QUZ5"/>
<dbReference type="GO" id="GO:0004563">
    <property type="term" value="F:beta-N-acetylhexosaminidase activity"/>
    <property type="evidence" value="ECO:0007669"/>
    <property type="project" value="UniProtKB-EC"/>
</dbReference>
<evidence type="ECO:0000256" key="1">
    <source>
        <dbReference type="ARBA" id="ARBA00001231"/>
    </source>
</evidence>
<dbReference type="Gene3D" id="3.20.20.80">
    <property type="entry name" value="Glycosidases"/>
    <property type="match status" value="1"/>
</dbReference>
<sequence length="699" mass="81470">MLGTSTSKWMRFCVQQLLHSLWKKKPLIFAIILVSSFIVVAVQYNSVSRQNEKNSASNSGGVGKERSIVSENNNNKNNNNKLDLNSDDNVAKNHRLMLPRRNLSALDTQNNIGKVMADNHNNRFEIDGASDFDKNREELEKYNSNKFQQNANEAFNARENANPSDYNNPSHSKYLNNPRNEFEARDERAQQMVNDKYYVPSFRLVHFDLKGAPPKISYFKQIFPLLKEAGANGILLEYEDMFPYWGYLKPIAASNAYSKDDIKAILDLAKIYNFEVIPLIQTFGHLEFVLKLQEFRHLREVDSIPMALCPSKNESFTFVTNMIDQIMIMHSSTRYLHIGCDEVFHMGYCEKCRNQDRDMIYLNHVTRVAKYVAEKYNVKPIIWDDMLRNMATDRLKESSLGTLVEPMIWTYVRDIYRFIPYPTWMTYAEVFPNLWTASAFKGAFGETLMVPNVKMHLENNEAWLEAMKEQHRNFKSLRGIVLTGWQRYDHLATLCELLPASLPSLIVNLLTISHGRYNSSYVFKAFDRILRCTPSSRYDSTSHRMDVDFENDPNLWQRAANCHFPGFAVFQLTYDVSEAIKRFNEYSYSVTIHKAWMTDYNIRRNMSNPHRVDESLQEHSLVYYRLTALVKQAQDALKAVFDEYTVAEWIEQNIYPYILKMEAIMKNGIELKKAKTWERRPLKPLPDLQRFGVGTSTEN</sequence>
<dbReference type="EC" id="3.2.1.52" evidence="3"/>
<dbReference type="EMBL" id="NCKU01003850">
    <property type="protein sequence ID" value="RWS06838.1"/>
    <property type="molecule type" value="Genomic_DNA"/>
</dbReference>
<dbReference type="Proteomes" id="UP000285301">
    <property type="component" value="Unassembled WGS sequence"/>
</dbReference>
<dbReference type="STRING" id="1965070.A0A443QUZ5"/>
<keyword evidence="6" id="KW-0472">Membrane</keyword>
<protein>
    <recommendedName>
        <fullName evidence="3">beta-N-acetylhexosaminidase</fullName>
        <ecNumber evidence="3">3.2.1.52</ecNumber>
    </recommendedName>
</protein>
<proteinExistence type="inferred from homology"/>
<feature type="region of interest" description="Disordered" evidence="5">
    <location>
        <begin position="49"/>
        <end position="87"/>
    </location>
</feature>
<feature type="domain" description="Glycoside hydrolase family 20 catalytic" evidence="7">
    <location>
        <begin position="224"/>
        <end position="391"/>
    </location>
</feature>
<name>A0A443QUZ5_9ACAR</name>